<accession>A0A101QRK8</accession>
<dbReference type="STRING" id="68231.AQJ30_27565"/>
<organism evidence="1 2">
    <name type="scientific">Streptomyces longwoodensis</name>
    <dbReference type="NCBI Taxonomy" id="68231"/>
    <lineage>
        <taxon>Bacteria</taxon>
        <taxon>Bacillati</taxon>
        <taxon>Actinomycetota</taxon>
        <taxon>Actinomycetes</taxon>
        <taxon>Kitasatosporales</taxon>
        <taxon>Streptomycetaceae</taxon>
        <taxon>Streptomyces</taxon>
    </lineage>
</organism>
<gene>
    <name evidence="1" type="ORF">AQJ30_27565</name>
</gene>
<dbReference type="EMBL" id="LMWS01000035">
    <property type="protein sequence ID" value="KUN34830.1"/>
    <property type="molecule type" value="Genomic_DNA"/>
</dbReference>
<proteinExistence type="predicted"/>
<keyword evidence="2" id="KW-1185">Reference proteome</keyword>
<comment type="caution">
    <text evidence="1">The sequence shown here is derived from an EMBL/GenBank/DDBJ whole genome shotgun (WGS) entry which is preliminary data.</text>
</comment>
<sequence length="135" mass="15105">MTSARFDMSDVRRLERHLARSIPRIRREARRVVVRGAINVKQDWRANAQASGRKHAGRLYPRTLGYDIAGYGPDIWAATIGPDKGGPQGPLGAILEYGSVHNPPHRDGGRALDAELPRFEAQMELLAQRGLAWWN</sequence>
<dbReference type="AlphaFoldDB" id="A0A101QRK8"/>
<dbReference type="GeneID" id="91428334"/>
<evidence type="ECO:0000313" key="1">
    <source>
        <dbReference type="EMBL" id="KUN34830.1"/>
    </source>
</evidence>
<dbReference type="RefSeq" id="WP_067239385.1">
    <property type="nucleotide sequence ID" value="NZ_KQ948560.1"/>
</dbReference>
<protein>
    <recommendedName>
        <fullName evidence="3">HK97 gp10 family phage protein</fullName>
    </recommendedName>
</protein>
<evidence type="ECO:0008006" key="3">
    <source>
        <dbReference type="Google" id="ProtNLM"/>
    </source>
</evidence>
<reference evidence="1 2" key="1">
    <citation type="submission" date="2015-10" db="EMBL/GenBank/DDBJ databases">
        <title>Draft genome sequence of Streptomyces longwoodensis DSM 41677, type strain for the species Streptomyces longwoodensis.</title>
        <authorList>
            <person name="Ruckert C."/>
            <person name="Winkler A."/>
            <person name="Kalinowski J."/>
            <person name="Kampfer P."/>
            <person name="Glaeser S."/>
        </authorList>
    </citation>
    <scope>NUCLEOTIDE SEQUENCE [LARGE SCALE GENOMIC DNA]</scope>
    <source>
        <strain evidence="1 2">DSM 41677</strain>
    </source>
</reference>
<dbReference type="Proteomes" id="UP000053271">
    <property type="component" value="Unassembled WGS sequence"/>
</dbReference>
<evidence type="ECO:0000313" key="2">
    <source>
        <dbReference type="Proteomes" id="UP000053271"/>
    </source>
</evidence>
<name>A0A101QRK8_9ACTN</name>